<dbReference type="EMBL" id="CAUOFW020000881">
    <property type="protein sequence ID" value="CAK9138365.1"/>
    <property type="molecule type" value="Genomic_DNA"/>
</dbReference>
<comment type="caution">
    <text evidence="10">The sequence shown here is derived from an EMBL/GenBank/DDBJ whole genome shotgun (WGS) entry which is preliminary data.</text>
</comment>
<protein>
    <recommendedName>
        <fullName evidence="1">non-specific serine/threonine protein kinase</fullName>
        <ecNumber evidence="1">2.7.11.1</ecNumber>
    </recommendedName>
</protein>
<keyword evidence="6" id="KW-0067">ATP-binding</keyword>
<evidence type="ECO:0000256" key="7">
    <source>
        <dbReference type="ARBA" id="ARBA00047899"/>
    </source>
</evidence>
<dbReference type="GO" id="GO:0004674">
    <property type="term" value="F:protein serine/threonine kinase activity"/>
    <property type="evidence" value="ECO:0007669"/>
    <property type="project" value="UniProtKB-KW"/>
</dbReference>
<evidence type="ECO:0000256" key="5">
    <source>
        <dbReference type="ARBA" id="ARBA00022777"/>
    </source>
</evidence>
<dbReference type="SUPFAM" id="SSF56112">
    <property type="entry name" value="Protein kinase-like (PK-like)"/>
    <property type="match status" value="1"/>
</dbReference>
<comment type="catalytic activity">
    <reaction evidence="7">
        <text>L-threonyl-[protein] + ATP = O-phospho-L-threonyl-[protein] + ADP + H(+)</text>
        <dbReference type="Rhea" id="RHEA:46608"/>
        <dbReference type="Rhea" id="RHEA-COMP:11060"/>
        <dbReference type="Rhea" id="RHEA-COMP:11605"/>
        <dbReference type="ChEBI" id="CHEBI:15378"/>
        <dbReference type="ChEBI" id="CHEBI:30013"/>
        <dbReference type="ChEBI" id="CHEBI:30616"/>
        <dbReference type="ChEBI" id="CHEBI:61977"/>
        <dbReference type="ChEBI" id="CHEBI:456216"/>
        <dbReference type="EC" id="2.7.11.1"/>
    </reaction>
</comment>
<evidence type="ECO:0000256" key="6">
    <source>
        <dbReference type="ARBA" id="ARBA00022840"/>
    </source>
</evidence>
<dbReference type="Pfam" id="PF01163">
    <property type="entry name" value="RIO1"/>
    <property type="match status" value="1"/>
</dbReference>
<keyword evidence="2" id="KW-0723">Serine/threonine-protein kinase</keyword>
<keyword evidence="11" id="KW-1185">Reference proteome</keyword>
<comment type="catalytic activity">
    <reaction evidence="8">
        <text>L-seryl-[protein] + ATP = O-phospho-L-seryl-[protein] + ADP + H(+)</text>
        <dbReference type="Rhea" id="RHEA:17989"/>
        <dbReference type="Rhea" id="RHEA-COMP:9863"/>
        <dbReference type="Rhea" id="RHEA-COMP:11604"/>
        <dbReference type="ChEBI" id="CHEBI:15378"/>
        <dbReference type="ChEBI" id="CHEBI:29999"/>
        <dbReference type="ChEBI" id="CHEBI:30616"/>
        <dbReference type="ChEBI" id="CHEBI:83421"/>
        <dbReference type="ChEBI" id="CHEBI:456216"/>
        <dbReference type="EC" id="2.7.11.1"/>
    </reaction>
</comment>
<dbReference type="Proteomes" id="UP001642360">
    <property type="component" value="Unassembled WGS sequence"/>
</dbReference>
<dbReference type="PANTHER" id="PTHR45852:SF1">
    <property type="entry name" value="SERINE_THREONINE-PROTEIN KINASE RIO2"/>
    <property type="match status" value="1"/>
</dbReference>
<dbReference type="PANTHER" id="PTHR45852">
    <property type="entry name" value="SER/THR-PROTEIN KINASE RIO2"/>
    <property type="match status" value="1"/>
</dbReference>
<dbReference type="EC" id="2.7.11.1" evidence="1"/>
<evidence type="ECO:0000256" key="3">
    <source>
        <dbReference type="ARBA" id="ARBA00022679"/>
    </source>
</evidence>
<evidence type="ECO:0000259" key="9">
    <source>
        <dbReference type="Pfam" id="PF01163"/>
    </source>
</evidence>
<evidence type="ECO:0000256" key="2">
    <source>
        <dbReference type="ARBA" id="ARBA00022527"/>
    </source>
</evidence>
<dbReference type="Gene3D" id="1.10.510.10">
    <property type="entry name" value="Transferase(Phosphotransferase) domain 1"/>
    <property type="match status" value="1"/>
</dbReference>
<evidence type="ECO:0000313" key="10">
    <source>
        <dbReference type="EMBL" id="CAK9138365.1"/>
    </source>
</evidence>
<evidence type="ECO:0000256" key="8">
    <source>
        <dbReference type="ARBA" id="ARBA00048679"/>
    </source>
</evidence>
<dbReference type="InterPro" id="IPR018934">
    <property type="entry name" value="RIO_dom"/>
</dbReference>
<name>A0ABC8R030_9AQUA</name>
<dbReference type="GO" id="GO:0005524">
    <property type="term" value="F:ATP binding"/>
    <property type="evidence" value="ECO:0007669"/>
    <property type="project" value="UniProtKB-KW"/>
</dbReference>
<dbReference type="AlphaFoldDB" id="A0ABC8R030"/>
<feature type="domain" description="RIO-type" evidence="9">
    <location>
        <begin position="1"/>
        <end position="97"/>
    </location>
</feature>
<reference evidence="10 11" key="1">
    <citation type="submission" date="2024-02" db="EMBL/GenBank/DDBJ databases">
        <authorList>
            <person name="Vignale AGUSTIN F."/>
            <person name="Sosa J E."/>
            <person name="Modenutti C."/>
        </authorList>
    </citation>
    <scope>NUCLEOTIDE SEQUENCE [LARGE SCALE GENOMIC DNA]</scope>
</reference>
<gene>
    <name evidence="10" type="ORF">ILEXP_LOCUS5702</name>
</gene>
<evidence type="ECO:0000313" key="11">
    <source>
        <dbReference type="Proteomes" id="UP001642360"/>
    </source>
</evidence>
<dbReference type="InterPro" id="IPR011009">
    <property type="entry name" value="Kinase-like_dom_sf"/>
</dbReference>
<evidence type="ECO:0000256" key="1">
    <source>
        <dbReference type="ARBA" id="ARBA00012513"/>
    </source>
</evidence>
<evidence type="ECO:0000256" key="4">
    <source>
        <dbReference type="ARBA" id="ARBA00022741"/>
    </source>
</evidence>
<sequence>MKALHEHGFPVPSAVDCNRHCVVMSLVRGYSLVQVKQLQNPDIVFETIIGLVVRMAEHGLIHCDFNEFNIMIDDEEKVTMIDFPQMVSVSHYNAQMFGLSFQEHEDESNGSEVDLDEIGKPNFSCITKVAGFLDKELAASGFTRKDQDDIDKV</sequence>
<keyword evidence="3" id="KW-0808">Transferase</keyword>
<proteinExistence type="predicted"/>
<keyword evidence="4" id="KW-0547">Nucleotide-binding</keyword>
<organism evidence="10 11">
    <name type="scientific">Ilex paraguariensis</name>
    <name type="common">yerba mate</name>
    <dbReference type="NCBI Taxonomy" id="185542"/>
    <lineage>
        <taxon>Eukaryota</taxon>
        <taxon>Viridiplantae</taxon>
        <taxon>Streptophyta</taxon>
        <taxon>Embryophyta</taxon>
        <taxon>Tracheophyta</taxon>
        <taxon>Spermatophyta</taxon>
        <taxon>Magnoliopsida</taxon>
        <taxon>eudicotyledons</taxon>
        <taxon>Gunneridae</taxon>
        <taxon>Pentapetalae</taxon>
        <taxon>asterids</taxon>
        <taxon>campanulids</taxon>
        <taxon>Aquifoliales</taxon>
        <taxon>Aquifoliaceae</taxon>
        <taxon>Ilex</taxon>
    </lineage>
</organism>
<accession>A0ABC8R030</accession>
<keyword evidence="5" id="KW-0418">Kinase</keyword>